<feature type="transmembrane region" description="Helical" evidence="2">
    <location>
        <begin position="21"/>
        <end position="41"/>
    </location>
</feature>
<dbReference type="RefSeq" id="WP_307256610.1">
    <property type="nucleotide sequence ID" value="NZ_JAUSUC010000008.1"/>
</dbReference>
<keyword evidence="5" id="KW-1185">Reference proteome</keyword>
<evidence type="ECO:0000256" key="1">
    <source>
        <dbReference type="SAM" id="MobiDB-lite"/>
    </source>
</evidence>
<evidence type="ECO:0000259" key="3">
    <source>
        <dbReference type="Pfam" id="PF07423"/>
    </source>
</evidence>
<accession>A0AAJ1SXH6</accession>
<evidence type="ECO:0000256" key="2">
    <source>
        <dbReference type="SAM" id="Phobius"/>
    </source>
</evidence>
<organism evidence="4 5">
    <name type="scientific">Oikeobacillus pervagus</name>
    <dbReference type="NCBI Taxonomy" id="1325931"/>
    <lineage>
        <taxon>Bacteria</taxon>
        <taxon>Bacillati</taxon>
        <taxon>Bacillota</taxon>
        <taxon>Bacilli</taxon>
        <taxon>Bacillales</taxon>
        <taxon>Bacillaceae</taxon>
        <taxon>Oikeobacillus</taxon>
    </lineage>
</organism>
<evidence type="ECO:0000313" key="4">
    <source>
        <dbReference type="EMBL" id="MDQ0214628.1"/>
    </source>
</evidence>
<feature type="compositionally biased region" description="Basic and acidic residues" evidence="1">
    <location>
        <begin position="61"/>
        <end position="90"/>
    </location>
</feature>
<feature type="compositionally biased region" description="Polar residues" evidence="1">
    <location>
        <begin position="114"/>
        <end position="125"/>
    </location>
</feature>
<evidence type="ECO:0000313" key="5">
    <source>
        <dbReference type="Proteomes" id="UP001237207"/>
    </source>
</evidence>
<protein>
    <submittedName>
        <fullName evidence="4">Cytoskeletal protein RodZ</fullName>
    </submittedName>
</protein>
<keyword evidence="2" id="KW-0812">Transmembrane</keyword>
<feature type="domain" description="DUF1510" evidence="3">
    <location>
        <begin position="105"/>
        <end position="196"/>
    </location>
</feature>
<feature type="compositionally biased region" description="Basic and acidic residues" evidence="1">
    <location>
        <begin position="99"/>
        <end position="108"/>
    </location>
</feature>
<proteinExistence type="predicted"/>
<keyword evidence="2" id="KW-1133">Transmembrane helix</keyword>
<keyword evidence="2" id="KW-0472">Membrane</keyword>
<dbReference type="AlphaFoldDB" id="A0AAJ1SXH6"/>
<gene>
    <name evidence="4" type="ORF">J2S13_001024</name>
</gene>
<comment type="caution">
    <text evidence="4">The sequence shown here is derived from an EMBL/GenBank/DDBJ whole genome shotgun (WGS) entry which is preliminary data.</text>
</comment>
<dbReference type="InterPro" id="IPR009988">
    <property type="entry name" value="DUF1510"/>
</dbReference>
<dbReference type="Pfam" id="PF07423">
    <property type="entry name" value="DUF1510"/>
    <property type="match status" value="1"/>
</dbReference>
<reference evidence="4" key="1">
    <citation type="submission" date="2023-07" db="EMBL/GenBank/DDBJ databases">
        <title>Genomic Encyclopedia of Type Strains, Phase IV (KMG-IV): sequencing the most valuable type-strain genomes for metagenomic binning, comparative biology and taxonomic classification.</title>
        <authorList>
            <person name="Goeker M."/>
        </authorList>
    </citation>
    <scope>NUCLEOTIDE SEQUENCE</scope>
    <source>
        <strain evidence="4">DSM 23947</strain>
    </source>
</reference>
<name>A0AAJ1SXH6_9BACI</name>
<dbReference type="Proteomes" id="UP001237207">
    <property type="component" value="Unassembled WGS sequence"/>
</dbReference>
<dbReference type="EMBL" id="JAUSUC010000008">
    <property type="protein sequence ID" value="MDQ0214628.1"/>
    <property type="molecule type" value="Genomic_DNA"/>
</dbReference>
<sequence length="203" mass="22833">MSDQKQSRSEKRSKRRKTNRILNTAIVVVIVLIVIVAYSIFSGGNDEEEAKETNTTQQTESPKDKSPNKKQADSKDHHDEDQDDKKKKEVIEEEGDEPNVDKNIKDPSWEPIGTEQTGTHSSSFDMGSVDWNEKVQALSYATGISEDNMIVWFIKGAGPDKAIGTVSPKDSQNDAYRVHIKWVDGEGWKPTKVQKLIENDKGM</sequence>
<feature type="region of interest" description="Disordered" evidence="1">
    <location>
        <begin position="46"/>
        <end position="126"/>
    </location>
</feature>